<dbReference type="Ensembl" id="ENSAMXT00005019357.1">
    <property type="protein sequence ID" value="ENSAMXP00005017513.1"/>
    <property type="gene ID" value="ENSAMXG00005009031.1"/>
</dbReference>
<dbReference type="InterPro" id="IPR027993">
    <property type="entry name" value="DUF4495"/>
</dbReference>
<sequence>MELLGDFPQDHAFVDLLMSDVPGEADLQLLIRDTEDKLKLNASSIEQNLRELQGKIGEAWVGERAPSPTECLQWFSQRNLASLKPISTGHQELLDFLKSVQQLLKTEEAREEAVLQLLLNISSQCGVSFPSSGTLSVQGHTPVPPVCSVRDDLALEVQETWDDIRFLLRRHLLDRLQLSEEPSQTAQSAEGSNLNSRVPPRIHILQQLSFLYPESEVLTKYQALQSRMVLGLLRSTQTCSPGGERGFNRLALGFQDISPAFCTMLSEEIHVLNGVAEPHSILAFLNQAYLSTLTQELSALMEREVEAMQKDNTAPGAKVGKGSNKKSAVEAWLRERLWVSGERRTSYHGMLSKH</sequence>
<evidence type="ECO:0000313" key="1">
    <source>
        <dbReference type="Ensembl" id="ENSAMXP00005017513.1"/>
    </source>
</evidence>
<proteinExistence type="predicted"/>
<name>A0A8B9HVI7_ASTMX</name>
<dbReference type="Proteomes" id="UP000694621">
    <property type="component" value="Unplaced"/>
</dbReference>
<evidence type="ECO:0000313" key="2">
    <source>
        <dbReference type="Proteomes" id="UP000694621"/>
    </source>
</evidence>
<reference evidence="1" key="1">
    <citation type="submission" date="2025-08" db="UniProtKB">
        <authorList>
            <consortium name="Ensembl"/>
        </authorList>
    </citation>
    <scope>IDENTIFICATION</scope>
</reference>
<dbReference type="AlphaFoldDB" id="A0A8B9HVI7"/>
<dbReference type="PANTHER" id="PTHR33960:SF1">
    <property type="entry name" value="SIMILAR TO KIAA0825 PROTEIN"/>
    <property type="match status" value="1"/>
</dbReference>
<accession>A0A8B9HVI7</accession>
<dbReference type="PANTHER" id="PTHR33960">
    <property type="entry name" value="SIMILAR TO KIAA0825 PROTEIN"/>
    <property type="match status" value="1"/>
</dbReference>
<organism evidence="1 2">
    <name type="scientific">Astyanax mexicanus</name>
    <name type="common">Blind cave fish</name>
    <name type="synonym">Astyanax fasciatus mexicanus</name>
    <dbReference type="NCBI Taxonomy" id="7994"/>
    <lineage>
        <taxon>Eukaryota</taxon>
        <taxon>Metazoa</taxon>
        <taxon>Chordata</taxon>
        <taxon>Craniata</taxon>
        <taxon>Vertebrata</taxon>
        <taxon>Euteleostomi</taxon>
        <taxon>Actinopterygii</taxon>
        <taxon>Neopterygii</taxon>
        <taxon>Teleostei</taxon>
        <taxon>Ostariophysi</taxon>
        <taxon>Characiformes</taxon>
        <taxon>Characoidei</taxon>
        <taxon>Acestrorhamphidae</taxon>
        <taxon>Acestrorhamphinae</taxon>
        <taxon>Astyanax</taxon>
    </lineage>
</organism>
<evidence type="ECO:0008006" key="3">
    <source>
        <dbReference type="Google" id="ProtNLM"/>
    </source>
</evidence>
<protein>
    <recommendedName>
        <fullName evidence="3">KIAA0825</fullName>
    </recommendedName>
</protein>